<proteinExistence type="predicted"/>
<dbReference type="RefSeq" id="WP_009780960.1">
    <property type="nucleotide sequence ID" value="NZ_CH672395.1"/>
</dbReference>
<evidence type="ECO:0008006" key="3">
    <source>
        <dbReference type="Google" id="ProtNLM"/>
    </source>
</evidence>
<dbReference type="OrthoDB" id="1246703at2"/>
<reference evidence="1 2" key="1">
    <citation type="journal article" date="2007" name="Nature">
        <title>Light stimulates growth of proteorhodopsin-containing marine Flavobacteria.</title>
        <authorList>
            <person name="Gomez-Consarnau L."/>
            <person name="Gonzalez J.M."/>
            <person name="Coll-Llado M."/>
            <person name="Gourdon P."/>
            <person name="Pascher T."/>
            <person name="Neutze R."/>
            <person name="Pedros-Alio C."/>
            <person name="Pinhassi J."/>
        </authorList>
    </citation>
    <scope>NUCLEOTIDE SEQUENCE [LARGE SCALE GENOMIC DNA]</scope>
    <source>
        <strain evidence="1 2">MED217</strain>
    </source>
</reference>
<dbReference type="eggNOG" id="COG1573">
    <property type="taxonomic scope" value="Bacteria"/>
</dbReference>
<dbReference type="HOGENOM" id="CLU_1364983_0_0_10"/>
<evidence type="ECO:0000313" key="2">
    <source>
        <dbReference type="Proteomes" id="UP000001601"/>
    </source>
</evidence>
<dbReference type="Gene3D" id="3.40.470.10">
    <property type="entry name" value="Uracil-DNA glycosylase-like domain"/>
    <property type="match status" value="1"/>
</dbReference>
<gene>
    <name evidence="1" type="ORF">MED217_13029</name>
</gene>
<evidence type="ECO:0000313" key="1">
    <source>
        <dbReference type="EMBL" id="EAQ48431.1"/>
    </source>
</evidence>
<protein>
    <recommendedName>
        <fullName evidence="3">Uracil-DNA glycosylase-like domain-containing protein</fullName>
    </recommendedName>
</protein>
<dbReference type="InterPro" id="IPR036895">
    <property type="entry name" value="Uracil-DNA_glycosylase-like_sf"/>
</dbReference>
<sequence>MHTIRFKPYVGENYYSQEFKVLVLGESHYLNETDYADYVANKQRIELITQNVLDDYLHYKNTGKGYHRWMNTFTRFANVYANKTLSSPEVLEFWNSISFYNYVQSPMHAARQSPSGEDFSKSIDAFKQVVKELQPDIVFFWGHRLWNNYPKEYYFEIEGEHRKIYYLKLDRNIPFMVNPHPSSSSFNKSLTKDISDYIDTVKSL</sequence>
<organism evidence="1 2">
    <name type="scientific">Leeuwenhoekiella blandensis (strain CECT 7118 / CCUG 51940 / KCTC 22103 / MED217)</name>
    <name type="common">Flavobacterium sp. (strain MED217)</name>
    <dbReference type="NCBI Taxonomy" id="398720"/>
    <lineage>
        <taxon>Bacteria</taxon>
        <taxon>Pseudomonadati</taxon>
        <taxon>Bacteroidota</taxon>
        <taxon>Flavobacteriia</taxon>
        <taxon>Flavobacteriales</taxon>
        <taxon>Flavobacteriaceae</taxon>
        <taxon>Leeuwenhoekiella</taxon>
    </lineage>
</organism>
<accession>A3XPT6</accession>
<dbReference type="Proteomes" id="UP000001601">
    <property type="component" value="Unassembled WGS sequence"/>
</dbReference>
<comment type="caution">
    <text evidence="1">The sequence shown here is derived from an EMBL/GenBank/DDBJ whole genome shotgun (WGS) entry which is preliminary data.</text>
</comment>
<name>A3XPT6_LEEBM</name>
<keyword evidence="2" id="KW-1185">Reference proteome</keyword>
<dbReference type="EMBL" id="AANC01000008">
    <property type="protein sequence ID" value="EAQ48431.1"/>
    <property type="molecule type" value="Genomic_DNA"/>
</dbReference>
<dbReference type="AlphaFoldDB" id="A3XPT6"/>
<dbReference type="STRING" id="398720.MED217_13029"/>